<dbReference type="Proteomes" id="UP001165270">
    <property type="component" value="Unassembled WGS sequence"/>
</dbReference>
<feature type="compositionally biased region" description="Basic residues" evidence="1">
    <location>
        <begin position="48"/>
        <end position="63"/>
    </location>
</feature>
<protein>
    <submittedName>
        <fullName evidence="2">Uncharacterized protein</fullName>
    </submittedName>
</protein>
<gene>
    <name evidence="2" type="ORF">MQN93_42200</name>
</gene>
<organism evidence="2 3">
    <name type="scientific">Streptomyces spinosisporus</name>
    <dbReference type="NCBI Taxonomy" id="2927582"/>
    <lineage>
        <taxon>Bacteria</taxon>
        <taxon>Bacillati</taxon>
        <taxon>Actinomycetota</taxon>
        <taxon>Actinomycetes</taxon>
        <taxon>Kitasatosporales</taxon>
        <taxon>Streptomycetaceae</taxon>
        <taxon>Streptomyces</taxon>
    </lineage>
</organism>
<reference evidence="2" key="1">
    <citation type="submission" date="2022-03" db="EMBL/GenBank/DDBJ databases">
        <title>Streptomyces 7R015 and 7R016 isolated from Barleria lupulina in Thailand.</title>
        <authorList>
            <person name="Kanchanasin P."/>
            <person name="Phongsopitanun W."/>
            <person name="Tanasupawat S."/>
        </authorList>
    </citation>
    <scope>NUCLEOTIDE SEQUENCE</scope>
    <source>
        <strain evidence="2">7R016</strain>
    </source>
</reference>
<evidence type="ECO:0000313" key="3">
    <source>
        <dbReference type="Proteomes" id="UP001165270"/>
    </source>
</evidence>
<sequence length="63" mass="7243">MVSSRGGKYGFVYRSRFSAYRALRRKGLTKQRAAMISNAGRSFPQRSRMARKAARTRKMRGGR</sequence>
<dbReference type="RefSeq" id="WP_242713675.1">
    <property type="nucleotide sequence ID" value="NZ_JALDAX010000032.1"/>
</dbReference>
<keyword evidence="3" id="KW-1185">Reference proteome</keyword>
<evidence type="ECO:0000313" key="2">
    <source>
        <dbReference type="EMBL" id="MCI3246324.1"/>
    </source>
</evidence>
<dbReference type="EMBL" id="JALDAX010000032">
    <property type="protein sequence ID" value="MCI3246324.1"/>
    <property type="molecule type" value="Genomic_DNA"/>
</dbReference>
<evidence type="ECO:0000256" key="1">
    <source>
        <dbReference type="SAM" id="MobiDB-lite"/>
    </source>
</evidence>
<comment type="caution">
    <text evidence="2">The sequence shown here is derived from an EMBL/GenBank/DDBJ whole genome shotgun (WGS) entry which is preliminary data.</text>
</comment>
<accession>A0ABS9XW64</accession>
<name>A0ABS9XW64_9ACTN</name>
<proteinExistence type="predicted"/>
<feature type="region of interest" description="Disordered" evidence="1">
    <location>
        <begin position="43"/>
        <end position="63"/>
    </location>
</feature>